<feature type="region of interest" description="Disordered" evidence="7">
    <location>
        <begin position="98"/>
        <end position="139"/>
    </location>
</feature>
<dbReference type="GeneID" id="8233906"/>
<reference evidence="10" key="2">
    <citation type="submission" date="2007-04" db="EMBL/GenBank/DDBJ databases">
        <title>The genome of the human body louse.</title>
        <authorList>
            <consortium name="The Human Body Louse Genome Consortium"/>
            <person name="Kirkness E."/>
            <person name="Walenz B."/>
            <person name="Hass B."/>
            <person name="Bruggner R."/>
            <person name="Strausberg R."/>
        </authorList>
    </citation>
    <scope>NUCLEOTIDE SEQUENCE</scope>
    <source>
        <strain evidence="10">USDA</strain>
    </source>
</reference>
<comment type="similarity">
    <text evidence="2">Belongs to the sorting nexin family.</text>
</comment>
<keyword evidence="3 6" id="KW-0728">SH3 domain</keyword>
<dbReference type="FunCoup" id="E0V9Z0">
    <property type="interactions" value="950"/>
</dbReference>
<dbReference type="STRING" id="121224.E0V9Z0"/>
<dbReference type="KEGG" id="phu:Phum_PHUM024330"/>
<feature type="region of interest" description="Disordered" evidence="7">
    <location>
        <begin position="60"/>
        <end position="79"/>
    </location>
</feature>
<dbReference type="FunFam" id="3.30.1520.10:FF:000004">
    <property type="entry name" value="Sorting nexin"/>
    <property type="match status" value="1"/>
</dbReference>
<dbReference type="Pfam" id="PF10456">
    <property type="entry name" value="BAR_3_WASP_bdg"/>
    <property type="match status" value="1"/>
</dbReference>
<dbReference type="InterPro" id="IPR001452">
    <property type="entry name" value="SH3_domain"/>
</dbReference>
<dbReference type="PROSITE" id="PS50002">
    <property type="entry name" value="SH3"/>
    <property type="match status" value="1"/>
</dbReference>
<dbReference type="Pfam" id="PF00787">
    <property type="entry name" value="PX"/>
    <property type="match status" value="1"/>
</dbReference>
<dbReference type="GO" id="GO:0035091">
    <property type="term" value="F:phosphatidylinositol binding"/>
    <property type="evidence" value="ECO:0007669"/>
    <property type="project" value="InterPro"/>
</dbReference>
<dbReference type="VEuPathDB" id="VectorBase:PHUM024330"/>
<dbReference type="SUPFAM" id="SSF64268">
    <property type="entry name" value="PX domain"/>
    <property type="match status" value="1"/>
</dbReference>
<dbReference type="EMBL" id="AAZO01000291">
    <property type="status" value="NOT_ANNOTATED_CDS"/>
    <property type="molecule type" value="Genomic_DNA"/>
</dbReference>
<evidence type="ECO:0000256" key="1">
    <source>
        <dbReference type="ARBA" id="ARBA00004156"/>
    </source>
</evidence>
<evidence type="ECO:0000256" key="7">
    <source>
        <dbReference type="SAM" id="MobiDB-lite"/>
    </source>
</evidence>
<evidence type="ECO:0000259" key="8">
    <source>
        <dbReference type="PROSITE" id="PS50002"/>
    </source>
</evidence>
<dbReference type="InterPro" id="IPR036028">
    <property type="entry name" value="SH3-like_dom_sf"/>
</dbReference>
<dbReference type="PANTHER" id="PTHR45827:SF1">
    <property type="entry name" value="SORTING NEXIN"/>
    <property type="match status" value="1"/>
</dbReference>
<dbReference type="InterPro" id="IPR027267">
    <property type="entry name" value="AH/BAR_dom_sf"/>
</dbReference>
<dbReference type="OMA" id="GWCEGFN"/>
<dbReference type="PROSITE" id="PS50195">
    <property type="entry name" value="PX"/>
    <property type="match status" value="1"/>
</dbReference>
<dbReference type="PRINTS" id="PR00452">
    <property type="entry name" value="SH3DOMAIN"/>
</dbReference>
<evidence type="ECO:0000259" key="9">
    <source>
        <dbReference type="PROSITE" id="PS50195"/>
    </source>
</evidence>
<feature type="compositionally biased region" description="Polar residues" evidence="7">
    <location>
        <begin position="129"/>
        <end position="139"/>
    </location>
</feature>
<evidence type="ECO:0000256" key="4">
    <source>
        <dbReference type="ARBA" id="ARBA00023136"/>
    </source>
</evidence>
<feature type="domain" description="PX" evidence="9">
    <location>
        <begin position="187"/>
        <end position="305"/>
    </location>
</feature>
<feature type="compositionally biased region" description="Polar residues" evidence="7">
    <location>
        <begin position="98"/>
        <end position="109"/>
    </location>
</feature>
<evidence type="ECO:0000256" key="5">
    <source>
        <dbReference type="ARBA" id="ARBA00023329"/>
    </source>
</evidence>
<dbReference type="CDD" id="cd11763">
    <property type="entry name" value="SH3_SNX9_like"/>
    <property type="match status" value="1"/>
</dbReference>
<dbReference type="Gene3D" id="3.30.1520.10">
    <property type="entry name" value="Phox-like domain"/>
    <property type="match status" value="1"/>
</dbReference>
<gene>
    <name evidence="11" type="primary">8233906</name>
    <name evidence="10" type="ORF">Phum_PHUM024330</name>
</gene>
<evidence type="ECO:0000313" key="11">
    <source>
        <dbReference type="EnsemblMetazoa" id="PHUM024330-PA"/>
    </source>
</evidence>
<dbReference type="GO" id="GO:0030659">
    <property type="term" value="C:cytoplasmic vesicle membrane"/>
    <property type="evidence" value="ECO:0007669"/>
    <property type="project" value="UniProtKB-SubCell"/>
</dbReference>
<dbReference type="eggNOG" id="KOG2528">
    <property type="taxonomic scope" value="Eukaryota"/>
</dbReference>
<dbReference type="OrthoDB" id="10254720at2759"/>
<dbReference type="InterPro" id="IPR036871">
    <property type="entry name" value="PX_dom_sf"/>
</dbReference>
<protein>
    <submittedName>
        <fullName evidence="10 11">Sorting nexin-9, putative</fullName>
    </submittedName>
</protein>
<sequence length="540" mass="61169">MSKVRALYDFSAEPGSTELSISAGDILTVTRRDIGEGWLEGSNSDGKVGLFPAAYVEDLNSEPPNIPPPPFPSAFGAGEPKYEQPNYMYSEVPAQDWTNSSDWQSQSAQPEWDDGDEEWDDDSETGTTHPVSQGPASAHLQISKSMSGSDLGRVNVGKSFNRFSTFVKSGSESYILGNLKVSGIIQDKDKIVIYDTSEGIMWEPITEPYSCMIASPKKESKLRGLKSFIAYQYKHFDWLHERLEEKFSIIPIPPLPDKQISGRYEEQFIEHRKTQLQAFVNCVCRHPILSRSSVWNHFITCTDEKQWKLGKRKAERDELVGAKFFLALNAPEKELETFIVEQETEDCSKFITAMDTSIKILSSTSYDQTKKYQGLYKKDYEKIGQAFQSLSYAFSLDKTPGNPRMNLTNAITTTSAIYLEIGKMFEDQPKNDWEPLGDVLHIYKGIISSFPDIINVHRNTLNKHKECERLAHEAKMSPSELKDVKKRADVVSYALLAEINHFHNERAVDFKGAMQSFLAEQIKFYQNIVDKLNVALSAYD</sequence>
<feature type="domain" description="SH3" evidence="8">
    <location>
        <begin position="1"/>
        <end position="61"/>
    </location>
</feature>
<dbReference type="EMBL" id="DS235001">
    <property type="protein sequence ID" value="EEB10196.1"/>
    <property type="molecule type" value="Genomic_DNA"/>
</dbReference>
<accession>E0V9Z0</accession>
<organism>
    <name type="scientific">Pediculus humanus subsp. corporis</name>
    <name type="common">Body louse</name>
    <dbReference type="NCBI Taxonomy" id="121224"/>
    <lineage>
        <taxon>Eukaryota</taxon>
        <taxon>Metazoa</taxon>
        <taxon>Ecdysozoa</taxon>
        <taxon>Arthropoda</taxon>
        <taxon>Hexapoda</taxon>
        <taxon>Insecta</taxon>
        <taxon>Pterygota</taxon>
        <taxon>Neoptera</taxon>
        <taxon>Paraneoptera</taxon>
        <taxon>Psocodea</taxon>
        <taxon>Troctomorpha</taxon>
        <taxon>Phthiraptera</taxon>
        <taxon>Anoplura</taxon>
        <taxon>Pediculidae</taxon>
        <taxon>Pediculus</taxon>
    </lineage>
</organism>
<reference evidence="10" key="1">
    <citation type="submission" date="2007-04" db="EMBL/GenBank/DDBJ databases">
        <title>Annotation of Pediculus humanus corporis strain USDA.</title>
        <authorList>
            <person name="Kirkness E."/>
            <person name="Hannick L."/>
            <person name="Hass B."/>
            <person name="Bruggner R."/>
            <person name="Lawson D."/>
            <person name="Bidwell S."/>
            <person name="Joardar V."/>
            <person name="Caler E."/>
            <person name="Walenz B."/>
            <person name="Inman J."/>
            <person name="Schobel S."/>
            <person name="Galinsky K."/>
            <person name="Amedeo P."/>
            <person name="Strausberg R."/>
        </authorList>
    </citation>
    <scope>NUCLEOTIDE SEQUENCE</scope>
    <source>
        <strain evidence="10">USDA</strain>
    </source>
</reference>
<comment type="subcellular location">
    <subcellularLocation>
        <location evidence="1">Cytoplasmic vesicle membrane</location>
    </subcellularLocation>
</comment>
<dbReference type="InterPro" id="IPR001683">
    <property type="entry name" value="PX_dom"/>
</dbReference>
<name>E0V9Z0_PEDHC</name>
<evidence type="ECO:0000313" key="10">
    <source>
        <dbReference type="EMBL" id="EEB10196.1"/>
    </source>
</evidence>
<dbReference type="SMART" id="SM00326">
    <property type="entry name" value="SH3"/>
    <property type="match status" value="1"/>
</dbReference>
<keyword evidence="5" id="KW-0968">Cytoplasmic vesicle</keyword>
<evidence type="ECO:0000313" key="12">
    <source>
        <dbReference type="Proteomes" id="UP000009046"/>
    </source>
</evidence>
<keyword evidence="4" id="KW-0472">Membrane</keyword>
<dbReference type="CDD" id="cd06862">
    <property type="entry name" value="PX_SNX9_18_like"/>
    <property type="match status" value="1"/>
</dbReference>
<dbReference type="CTD" id="8233906"/>
<dbReference type="EnsemblMetazoa" id="PHUM024330-RA">
    <property type="protein sequence ID" value="PHUM024330-PA"/>
    <property type="gene ID" value="PHUM024330"/>
</dbReference>
<dbReference type="AlphaFoldDB" id="E0V9Z0"/>
<evidence type="ECO:0000256" key="2">
    <source>
        <dbReference type="ARBA" id="ARBA00010883"/>
    </source>
</evidence>
<dbReference type="GO" id="GO:0097320">
    <property type="term" value="P:plasma membrane tubulation"/>
    <property type="evidence" value="ECO:0007669"/>
    <property type="project" value="TreeGrafter"/>
</dbReference>
<dbReference type="Proteomes" id="UP000009046">
    <property type="component" value="Unassembled WGS sequence"/>
</dbReference>
<dbReference type="HOGENOM" id="CLU_021494_1_0_1"/>
<reference evidence="11" key="3">
    <citation type="submission" date="2020-05" db="UniProtKB">
        <authorList>
            <consortium name="EnsemblMetazoa"/>
        </authorList>
    </citation>
    <scope>IDENTIFICATION</scope>
    <source>
        <strain evidence="11">USDA</strain>
    </source>
</reference>
<dbReference type="InterPro" id="IPR019497">
    <property type="entry name" value="Sorting_nexin_WASP-bd-dom"/>
</dbReference>
<dbReference type="SUPFAM" id="SSF50044">
    <property type="entry name" value="SH3-domain"/>
    <property type="match status" value="1"/>
</dbReference>
<dbReference type="InParanoid" id="E0V9Z0"/>
<dbReference type="GO" id="GO:0006897">
    <property type="term" value="P:endocytosis"/>
    <property type="evidence" value="ECO:0007669"/>
    <property type="project" value="TreeGrafter"/>
</dbReference>
<dbReference type="Pfam" id="PF14604">
    <property type="entry name" value="SH3_9"/>
    <property type="match status" value="1"/>
</dbReference>
<dbReference type="GO" id="GO:0005886">
    <property type="term" value="C:plasma membrane"/>
    <property type="evidence" value="ECO:0007669"/>
    <property type="project" value="TreeGrafter"/>
</dbReference>
<dbReference type="CDD" id="cd07626">
    <property type="entry name" value="BAR_SNX9_like"/>
    <property type="match status" value="1"/>
</dbReference>
<evidence type="ECO:0000256" key="3">
    <source>
        <dbReference type="ARBA" id="ARBA00022443"/>
    </source>
</evidence>
<dbReference type="Gene3D" id="2.30.30.40">
    <property type="entry name" value="SH3 Domains"/>
    <property type="match status" value="1"/>
</dbReference>
<evidence type="ECO:0000256" key="6">
    <source>
        <dbReference type="PROSITE-ProRule" id="PRU00192"/>
    </source>
</evidence>
<proteinExistence type="inferred from homology"/>
<dbReference type="SMART" id="SM00312">
    <property type="entry name" value="PX"/>
    <property type="match status" value="1"/>
</dbReference>
<dbReference type="GO" id="GO:0016197">
    <property type="term" value="P:endosomal transport"/>
    <property type="evidence" value="ECO:0007669"/>
    <property type="project" value="TreeGrafter"/>
</dbReference>
<dbReference type="Gene3D" id="1.20.1270.60">
    <property type="entry name" value="Arfaptin homology (AH) domain/BAR domain"/>
    <property type="match status" value="1"/>
</dbReference>
<dbReference type="RefSeq" id="XP_002422934.1">
    <property type="nucleotide sequence ID" value="XM_002422889.1"/>
</dbReference>
<feature type="compositionally biased region" description="Acidic residues" evidence="7">
    <location>
        <begin position="111"/>
        <end position="124"/>
    </location>
</feature>
<dbReference type="PANTHER" id="PTHR45827">
    <property type="entry name" value="SORTING NEXIN"/>
    <property type="match status" value="1"/>
</dbReference>
<keyword evidence="12" id="KW-1185">Reference proteome</keyword>